<dbReference type="RefSeq" id="WP_122921437.1">
    <property type="nucleotide sequence ID" value="NZ_RHHQ01000028.1"/>
</dbReference>
<evidence type="ECO:0000313" key="3">
    <source>
        <dbReference type="Proteomes" id="UP000271031"/>
    </source>
</evidence>
<dbReference type="EMBL" id="RHHQ01000028">
    <property type="protein sequence ID" value="RNB79586.1"/>
    <property type="molecule type" value="Genomic_DNA"/>
</dbReference>
<evidence type="ECO:0000313" key="2">
    <source>
        <dbReference type="EMBL" id="RNB79586.1"/>
    </source>
</evidence>
<dbReference type="AlphaFoldDB" id="A0A3M8CUV3"/>
<protein>
    <recommendedName>
        <fullName evidence="4">Intracellular proteinase inhibitor BsuPI domain-containing protein</fullName>
    </recommendedName>
</protein>
<dbReference type="PROSITE" id="PS51257">
    <property type="entry name" value="PROKAR_LIPOPROTEIN"/>
    <property type="match status" value="1"/>
</dbReference>
<gene>
    <name evidence="2" type="ORF">EDM56_29115</name>
</gene>
<sequence length="288" mass="32083">MNHRVSKVAAMLLGICLLLSACSGGPSGDEKSGSSSYYPVNETHAVKYSFPNRPFDLDVTLEGYGWQNGKFYLVFHSKDIIGKSYSPVSKRLAPRVMLGGKAVTLSDFLWEEGAREVYNESVYRYACTVKKAEMIPEGTIPDEIHLDNANFVLEKTPPAAEVLNAPVMMEEEDRQLQGSVTIDGRIYAPTKLLVTADKRELTLTVTSQREGKESRNRRFLLMDDKKRIYTFTDASLPDTFAAGTNTFSLQIVEQLPKDATGLQLVIADVELVQSDLYSIIAEQKLRVL</sequence>
<keyword evidence="1" id="KW-0732">Signal</keyword>
<dbReference type="OrthoDB" id="2468659at2"/>
<feature type="signal peptide" evidence="1">
    <location>
        <begin position="1"/>
        <end position="21"/>
    </location>
</feature>
<keyword evidence="3" id="KW-1185">Reference proteome</keyword>
<dbReference type="Proteomes" id="UP000271031">
    <property type="component" value="Unassembled WGS sequence"/>
</dbReference>
<organism evidence="2 3">
    <name type="scientific">Brevibacillus fluminis</name>
    <dbReference type="NCBI Taxonomy" id="511487"/>
    <lineage>
        <taxon>Bacteria</taxon>
        <taxon>Bacillati</taxon>
        <taxon>Bacillota</taxon>
        <taxon>Bacilli</taxon>
        <taxon>Bacillales</taxon>
        <taxon>Paenibacillaceae</taxon>
        <taxon>Brevibacillus</taxon>
    </lineage>
</organism>
<comment type="caution">
    <text evidence="2">The sequence shown here is derived from an EMBL/GenBank/DDBJ whole genome shotgun (WGS) entry which is preliminary data.</text>
</comment>
<evidence type="ECO:0008006" key="4">
    <source>
        <dbReference type="Google" id="ProtNLM"/>
    </source>
</evidence>
<reference evidence="2 3" key="1">
    <citation type="submission" date="2018-10" db="EMBL/GenBank/DDBJ databases">
        <title>Phylogenomics of Brevibacillus.</title>
        <authorList>
            <person name="Dunlap C."/>
        </authorList>
    </citation>
    <scope>NUCLEOTIDE SEQUENCE [LARGE SCALE GENOMIC DNA]</scope>
    <source>
        <strain evidence="2 3">JCM 15716</strain>
    </source>
</reference>
<name>A0A3M8CUV3_9BACL</name>
<feature type="chain" id="PRO_5039531405" description="Intracellular proteinase inhibitor BsuPI domain-containing protein" evidence="1">
    <location>
        <begin position="22"/>
        <end position="288"/>
    </location>
</feature>
<accession>A0A3M8CUV3</accession>
<proteinExistence type="predicted"/>
<evidence type="ECO:0000256" key="1">
    <source>
        <dbReference type="SAM" id="SignalP"/>
    </source>
</evidence>